<dbReference type="CDD" id="cd07085">
    <property type="entry name" value="ALDH_F6_MMSDH"/>
    <property type="match status" value="1"/>
</dbReference>
<dbReference type="EC" id="1.2.1.27" evidence="1"/>
<keyword evidence="2 5" id="KW-0560">Oxidoreductase</keyword>
<evidence type="ECO:0000313" key="6">
    <source>
        <dbReference type="Proteomes" id="UP001596056"/>
    </source>
</evidence>
<evidence type="ECO:0000256" key="3">
    <source>
        <dbReference type="ARBA" id="ARBA00023027"/>
    </source>
</evidence>
<reference evidence="6" key="1">
    <citation type="journal article" date="2019" name="Int. J. Syst. Evol. Microbiol.">
        <title>The Global Catalogue of Microorganisms (GCM) 10K type strain sequencing project: providing services to taxonomists for standard genome sequencing and annotation.</title>
        <authorList>
            <consortium name="The Broad Institute Genomics Platform"/>
            <consortium name="The Broad Institute Genome Sequencing Center for Infectious Disease"/>
            <person name="Wu L."/>
            <person name="Ma J."/>
        </authorList>
    </citation>
    <scope>NUCLEOTIDE SEQUENCE [LARGE SCALE GENOMIC DNA]</scope>
    <source>
        <strain evidence="6">KACC 11588</strain>
    </source>
</reference>
<name>A0ABW0SBZ1_9RHOB</name>
<evidence type="ECO:0000256" key="1">
    <source>
        <dbReference type="ARBA" id="ARBA00013048"/>
    </source>
</evidence>
<protein>
    <recommendedName>
        <fullName evidence="1">methylmalonate-semialdehyde dehydrogenase (CoA acylating)</fullName>
        <ecNumber evidence="1">1.2.1.27</ecNumber>
    </recommendedName>
</protein>
<gene>
    <name evidence="5" type="ORF">ACFPOC_08335</name>
</gene>
<dbReference type="SUPFAM" id="SSF53720">
    <property type="entry name" value="ALDH-like"/>
    <property type="match status" value="1"/>
</dbReference>
<organism evidence="5 6">
    <name type="scientific">Rubellimicrobium aerolatum</name>
    <dbReference type="NCBI Taxonomy" id="490979"/>
    <lineage>
        <taxon>Bacteria</taxon>
        <taxon>Pseudomonadati</taxon>
        <taxon>Pseudomonadota</taxon>
        <taxon>Alphaproteobacteria</taxon>
        <taxon>Rhodobacterales</taxon>
        <taxon>Roseobacteraceae</taxon>
        <taxon>Rubellimicrobium</taxon>
    </lineage>
</organism>
<evidence type="ECO:0000313" key="5">
    <source>
        <dbReference type="EMBL" id="MFC5566426.1"/>
    </source>
</evidence>
<dbReference type="Gene3D" id="3.40.605.10">
    <property type="entry name" value="Aldehyde Dehydrogenase, Chain A, domain 1"/>
    <property type="match status" value="1"/>
</dbReference>
<dbReference type="InterPro" id="IPR010061">
    <property type="entry name" value="MeMal-semiAld_DH"/>
</dbReference>
<evidence type="ECO:0000259" key="4">
    <source>
        <dbReference type="Pfam" id="PF00171"/>
    </source>
</evidence>
<dbReference type="PANTHER" id="PTHR43866">
    <property type="entry name" value="MALONATE-SEMIALDEHYDE DEHYDROGENASE"/>
    <property type="match status" value="1"/>
</dbReference>
<dbReference type="Pfam" id="PF00171">
    <property type="entry name" value="Aldedh"/>
    <property type="match status" value="1"/>
</dbReference>
<dbReference type="InterPro" id="IPR015590">
    <property type="entry name" value="Aldehyde_DH_dom"/>
</dbReference>
<feature type="domain" description="Aldehyde dehydrogenase" evidence="4">
    <location>
        <begin position="13"/>
        <end position="479"/>
    </location>
</feature>
<comment type="caution">
    <text evidence="5">The sequence shown here is derived from an EMBL/GenBank/DDBJ whole genome shotgun (WGS) entry which is preliminary data.</text>
</comment>
<accession>A0ABW0SBZ1</accession>
<dbReference type="InterPro" id="IPR016160">
    <property type="entry name" value="Ald_DH_CS_CYS"/>
</dbReference>
<keyword evidence="3" id="KW-0520">NAD</keyword>
<dbReference type="PROSITE" id="PS00070">
    <property type="entry name" value="ALDEHYDE_DEHYDR_CYS"/>
    <property type="match status" value="1"/>
</dbReference>
<dbReference type="InterPro" id="IPR016162">
    <property type="entry name" value="Ald_DH_N"/>
</dbReference>
<dbReference type="Proteomes" id="UP001596056">
    <property type="component" value="Unassembled WGS sequence"/>
</dbReference>
<dbReference type="NCBIfam" id="TIGR01722">
    <property type="entry name" value="MMSDH"/>
    <property type="match status" value="1"/>
</dbReference>
<dbReference type="InterPro" id="IPR016161">
    <property type="entry name" value="Ald_DH/histidinol_DH"/>
</dbReference>
<dbReference type="GO" id="GO:0016491">
    <property type="term" value="F:oxidoreductase activity"/>
    <property type="evidence" value="ECO:0007669"/>
    <property type="project" value="UniProtKB-KW"/>
</dbReference>
<dbReference type="InterPro" id="IPR016163">
    <property type="entry name" value="Ald_DH_C"/>
</dbReference>
<proteinExistence type="predicted"/>
<sequence>MQELTHYINGEHVKGTSGRFSDVFNPATGEVQARVPLASVEEMDQAVRLAAAAQPKWAAVNPQRRARVMMKMVALLNRDMDKLAEALSREHGKTLPDAAGDVQRGLEVVEFCVGAPHLLKGEFTDGAGPGIDMYSMRQALGVCAGITPFNFPAMIPMWMFAPAIACGNAFILKPSERAPTVPMMLAELMEEAGLPKGILQVVNGDKAAVDAILDHPEIQAVGFVGSTPIAQYIYGRGAANGKRVQAFGGAKNHMIVMPDADLDQAADALVGAGYGAAGERCMAISVAVPVGEETADRLIEKLVPRIEKLKVGPYTGGKDVDYGPVVTAAAKQNILALIETGVAQGAELVVDGRGFKLQGYEDGFFVGPHLFDRVTPEMDIYRKEIFGPVLSTVRAKTYEEALDLAMSHEYGNGTAIYTRDGDTARDFAARVNVGMIGINVPIPVPLAYHTFGGWKKSAFGDLNQHGPDSFRFYTRTKTITSRWPSGIKEGAALNFRQME</sequence>
<dbReference type="EMBL" id="JBHSNA010000005">
    <property type="protein sequence ID" value="MFC5566426.1"/>
    <property type="molecule type" value="Genomic_DNA"/>
</dbReference>
<keyword evidence="6" id="KW-1185">Reference proteome</keyword>
<dbReference type="RefSeq" id="WP_209840063.1">
    <property type="nucleotide sequence ID" value="NZ_JAGGJP010000006.1"/>
</dbReference>
<dbReference type="PANTHER" id="PTHR43866:SF4">
    <property type="entry name" value="MALONATE-SEMIALDEHYDE DEHYDROGENASE"/>
    <property type="match status" value="1"/>
</dbReference>
<dbReference type="Gene3D" id="3.40.309.10">
    <property type="entry name" value="Aldehyde Dehydrogenase, Chain A, domain 2"/>
    <property type="match status" value="1"/>
</dbReference>
<evidence type="ECO:0000256" key="2">
    <source>
        <dbReference type="ARBA" id="ARBA00023002"/>
    </source>
</evidence>